<comment type="similarity">
    <text evidence="2 6">Belongs to the FliS family.</text>
</comment>
<keyword evidence="7" id="KW-0969">Cilium</keyword>
<evidence type="ECO:0000313" key="8">
    <source>
        <dbReference type="Proteomes" id="UP000199183"/>
    </source>
</evidence>
<dbReference type="Pfam" id="PF02561">
    <property type="entry name" value="FliS"/>
    <property type="match status" value="1"/>
</dbReference>
<accession>A0A1H4N776</accession>
<comment type="subcellular location">
    <subcellularLocation>
        <location evidence="1 6">Cytoplasm</location>
        <location evidence="1 6">Cytosol</location>
    </subcellularLocation>
</comment>
<organism evidence="7 8">
    <name type="scientific">Paramicrobacterium humi</name>
    <dbReference type="NCBI Taxonomy" id="640635"/>
    <lineage>
        <taxon>Bacteria</taxon>
        <taxon>Bacillati</taxon>
        <taxon>Actinomycetota</taxon>
        <taxon>Actinomycetes</taxon>
        <taxon>Micrococcales</taxon>
        <taxon>Microbacteriaceae</taxon>
        <taxon>Paramicrobacterium</taxon>
    </lineage>
</organism>
<evidence type="ECO:0000256" key="3">
    <source>
        <dbReference type="ARBA" id="ARBA00022490"/>
    </source>
</evidence>
<dbReference type="EMBL" id="FNRY01000001">
    <property type="protein sequence ID" value="SEB90452.1"/>
    <property type="molecule type" value="Genomic_DNA"/>
</dbReference>
<dbReference type="CDD" id="cd16098">
    <property type="entry name" value="FliS"/>
    <property type="match status" value="1"/>
</dbReference>
<dbReference type="PANTHER" id="PTHR34773">
    <property type="entry name" value="FLAGELLAR SECRETION CHAPERONE FLIS"/>
    <property type="match status" value="1"/>
</dbReference>
<keyword evidence="7" id="KW-0282">Flagellum</keyword>
<gene>
    <name evidence="7" type="ORF">SAMN04489806_2088</name>
</gene>
<keyword evidence="8" id="KW-1185">Reference proteome</keyword>
<dbReference type="Gene3D" id="1.20.120.340">
    <property type="entry name" value="Flagellar protein FliS"/>
    <property type="match status" value="1"/>
</dbReference>
<evidence type="ECO:0000256" key="6">
    <source>
        <dbReference type="PIRNR" id="PIRNR039090"/>
    </source>
</evidence>
<proteinExistence type="inferred from homology"/>
<keyword evidence="3 6" id="KW-0963">Cytoplasm</keyword>
<dbReference type="GO" id="GO:0071973">
    <property type="term" value="P:bacterial-type flagellum-dependent cell motility"/>
    <property type="evidence" value="ECO:0007669"/>
    <property type="project" value="TreeGrafter"/>
</dbReference>
<dbReference type="RefSeq" id="WP_091183620.1">
    <property type="nucleotide sequence ID" value="NZ_FNRY01000001.1"/>
</dbReference>
<dbReference type="AlphaFoldDB" id="A0A1H4N776"/>
<dbReference type="OrthoDB" id="3268516at2"/>
<sequence>MNASALRAQRQYQSDAVMSATPERLLTMLYDRLLLDVERAEAAQQAQNWAVANENLQHAQAIVAELTSSLTDAWEGSANLRAVYTYLTQTLISANVRRDPALSAECRELIAPLREAWHAAAASLAGAAVSAHA</sequence>
<dbReference type="NCBIfam" id="TIGR00208">
    <property type="entry name" value="fliS"/>
    <property type="match status" value="1"/>
</dbReference>
<evidence type="ECO:0000313" key="7">
    <source>
        <dbReference type="EMBL" id="SEB90452.1"/>
    </source>
</evidence>
<dbReference type="PIRSF" id="PIRSF039090">
    <property type="entry name" value="Flis"/>
    <property type="match status" value="1"/>
</dbReference>
<evidence type="ECO:0000256" key="2">
    <source>
        <dbReference type="ARBA" id="ARBA00008787"/>
    </source>
</evidence>
<dbReference type="PANTHER" id="PTHR34773:SF1">
    <property type="entry name" value="FLAGELLAR SECRETION CHAPERONE FLIS"/>
    <property type="match status" value="1"/>
</dbReference>
<reference evidence="7 8" key="1">
    <citation type="submission" date="2016-10" db="EMBL/GenBank/DDBJ databases">
        <authorList>
            <person name="de Groot N.N."/>
        </authorList>
    </citation>
    <scope>NUCLEOTIDE SEQUENCE [LARGE SCALE GENOMIC DNA]</scope>
    <source>
        <strain evidence="7 8">DSM 21799</strain>
    </source>
</reference>
<name>A0A1H4N776_9MICO</name>
<dbReference type="SUPFAM" id="SSF101116">
    <property type="entry name" value="Flagellar export chaperone FliS"/>
    <property type="match status" value="1"/>
</dbReference>
<protein>
    <recommendedName>
        <fullName evidence="6">Flagellar secretion chaperone FliS</fullName>
    </recommendedName>
</protein>
<dbReference type="Proteomes" id="UP000199183">
    <property type="component" value="Unassembled WGS sequence"/>
</dbReference>
<dbReference type="GO" id="GO:0005829">
    <property type="term" value="C:cytosol"/>
    <property type="evidence" value="ECO:0007669"/>
    <property type="project" value="UniProtKB-SubCell"/>
</dbReference>
<dbReference type="InterPro" id="IPR036584">
    <property type="entry name" value="FliS_sf"/>
</dbReference>
<evidence type="ECO:0000256" key="4">
    <source>
        <dbReference type="ARBA" id="ARBA00022795"/>
    </source>
</evidence>
<keyword evidence="7" id="KW-0966">Cell projection</keyword>
<keyword evidence="4 6" id="KW-1005">Bacterial flagellum biogenesis</keyword>
<dbReference type="STRING" id="640635.SAMN04489806_2088"/>
<keyword evidence="5" id="KW-0143">Chaperone</keyword>
<evidence type="ECO:0000256" key="5">
    <source>
        <dbReference type="ARBA" id="ARBA00023186"/>
    </source>
</evidence>
<dbReference type="InterPro" id="IPR003713">
    <property type="entry name" value="FliS"/>
</dbReference>
<dbReference type="GO" id="GO:0044780">
    <property type="term" value="P:bacterial-type flagellum assembly"/>
    <property type="evidence" value="ECO:0007669"/>
    <property type="project" value="InterPro"/>
</dbReference>
<evidence type="ECO:0000256" key="1">
    <source>
        <dbReference type="ARBA" id="ARBA00004514"/>
    </source>
</evidence>